<evidence type="ECO:0008006" key="8">
    <source>
        <dbReference type="Google" id="ProtNLM"/>
    </source>
</evidence>
<comment type="similarity">
    <text evidence="1">Belongs to the oxoprolinase family.</text>
</comment>
<reference evidence="6 7" key="1">
    <citation type="submission" date="2023-01" db="EMBL/GenBank/DDBJ databases">
        <title>Analysis of 21 Apiospora genomes using comparative genomics revels a genus with tremendous synthesis potential of carbohydrate active enzymes and secondary metabolites.</title>
        <authorList>
            <person name="Sorensen T."/>
        </authorList>
    </citation>
    <scope>NUCLEOTIDE SEQUENCE [LARGE SCALE GENOMIC DNA]</scope>
    <source>
        <strain evidence="6 7">CBS 117206</strain>
    </source>
</reference>
<evidence type="ECO:0000259" key="2">
    <source>
        <dbReference type="Pfam" id="PF01968"/>
    </source>
</evidence>
<dbReference type="PANTHER" id="PTHR11365">
    <property type="entry name" value="5-OXOPROLINASE RELATED"/>
    <property type="match status" value="1"/>
</dbReference>
<dbReference type="GO" id="GO:0017168">
    <property type="term" value="F:5-oxoprolinase (ATP-hydrolyzing) activity"/>
    <property type="evidence" value="ECO:0007669"/>
    <property type="project" value="TreeGrafter"/>
</dbReference>
<sequence>MTVNKLVLPSVPPKSVKFAIDRGGTFTDVWASVPGRDDVVVKLLSVDPSNYSDAPTEGIRRVLEMVTGSEIPRHSPIPKEMIHSIRMGTTVATNALLERKGTRHAFIVNEGFRDLLEIGYQSRPRLFDLGIVKPELLYDEVVEISERLTMEEYDEDAGKGSRPPLIEVPGELVKGSTGDMLRVIRPLNEEEVRSKLQAIKDKGIDTLAICLAHSYVYPKHELRVAELAKELGFNHVSTSSSVGANMIKMISRGSSASADAYLTPEIARYISGFARGFRDGNLDGVSCEFMQSDGGLVSHNTFSGLKGILSGPAGGVVGHARTSYDGKAPVVGFDMGGTSTDVSRFGGSFEHVFETTTAGVSIQSPQLDINTVAAGGGSILSWRDGLFKVGPDSAGAHPGPASYRKGGPLTVTDANLFLGRLIPKYFPAIFGPNEDLPLDLEIVAKKFEELTGQINRDTGRSMTTVEVAHGFIDVANESMSRPIRALTEARGFETAQHNLATFGGAGGQHACEIARKLGIQRIVIHKYSSILSAYGMALAEIVQEAQEPSSEILSETALLRIDDRIAALKQKVTEGLCNQGILQDDMAHEVYLNLRYHGTDTNFMVLAPVDGDWRSSFEKEHLRELSFVFPNDRQVLVDDVRVRGVGKSTEVSRDNEQLVLELKTGHFEETKAPAERTENVFFASGGMQQTKVLRLDNLQPGAMILGPAVIIDSTQTIVLVPNAQARILTSHVVIYLMEIKAQQKHLEQELVVDPIKLSIFGHRFMSIAEQMGRTLQKTSLSLNIKERLDFSCAIFSPDGELVANAPHVPVHLGSMSYAVKYQHSLHMGELRPGDVLVSNHPEAGGHICQVLTPTPLFFSWSHRANYITVITPVFNSDGKTICFYTASRGHHLDIGGYRGNSMPPDSTMLWQEGAAIKSFLLVRDNHFDEEGIVKILLEPGKYPNCSGSRRLGDNLSDLKAQVAANAKGCSLINALIEEYGKRTVHFYMRKIQENAEVAVRNYLKATHKRFAGRALKARDYLDNGSMMQVAITIDKTGFGTFDFTGTSCEMLSNMNAPPAITFSALIYTLRLLIGSDIPLNQGCLAPTEVILPRNCFLNPSAGPAVCCGNTLTSQRLVDLLLKAFRAAAGSQGCMNCFGFFGNSADDSKQTGFGFGYGETICGGEGAGPTWHGASAVQIHMTNTRTTDLEIIEKRYPVILREFSIRKESGGRGQFHGGDGIVRDWECRHPLTFGLITERRVHQPYGMFGGNNGSSGANYWVQRTIDAADGSVGERWINIGSRGQVDMQTGDRCVIHTPGGGGWGCPDDSADDEIDRIVRGTQVGSNCGVGGKAKKTDVVYPRATGSFHAYAAAQDASC</sequence>
<dbReference type="InterPro" id="IPR003692">
    <property type="entry name" value="Hydantoinase_B"/>
</dbReference>
<organism evidence="6 7">
    <name type="scientific">Apiospora kogelbergensis</name>
    <dbReference type="NCBI Taxonomy" id="1337665"/>
    <lineage>
        <taxon>Eukaryota</taxon>
        <taxon>Fungi</taxon>
        <taxon>Dikarya</taxon>
        <taxon>Ascomycota</taxon>
        <taxon>Pezizomycotina</taxon>
        <taxon>Sordariomycetes</taxon>
        <taxon>Xylariomycetidae</taxon>
        <taxon>Amphisphaeriales</taxon>
        <taxon>Apiosporaceae</taxon>
        <taxon>Apiospora</taxon>
    </lineage>
</organism>
<dbReference type="InterPro" id="IPR049517">
    <property type="entry name" value="ACX-like_C"/>
</dbReference>
<accession>A0AAW0Q7F7</accession>
<protein>
    <recommendedName>
        <fullName evidence="8">5-oxoprolinase (ATP-hydrolysing)</fullName>
    </recommendedName>
</protein>
<name>A0AAW0Q7F7_9PEZI</name>
<dbReference type="GO" id="GO:0005829">
    <property type="term" value="C:cytosol"/>
    <property type="evidence" value="ECO:0007669"/>
    <property type="project" value="TreeGrafter"/>
</dbReference>
<dbReference type="Proteomes" id="UP001392437">
    <property type="component" value="Unassembled WGS sequence"/>
</dbReference>
<dbReference type="EMBL" id="JAQQWP010000010">
    <property type="protein sequence ID" value="KAK8096613.1"/>
    <property type="molecule type" value="Genomic_DNA"/>
</dbReference>
<dbReference type="Pfam" id="PF05378">
    <property type="entry name" value="Hydant_A_N"/>
    <property type="match status" value="1"/>
</dbReference>
<evidence type="ECO:0000256" key="1">
    <source>
        <dbReference type="ARBA" id="ARBA00010403"/>
    </source>
</evidence>
<evidence type="ECO:0000259" key="3">
    <source>
        <dbReference type="Pfam" id="PF02538"/>
    </source>
</evidence>
<feature type="domain" description="Hydantoinase B/oxoprolinase" evidence="3">
    <location>
        <begin position="753"/>
        <end position="1305"/>
    </location>
</feature>
<proteinExistence type="inferred from homology"/>
<evidence type="ECO:0000259" key="4">
    <source>
        <dbReference type="Pfam" id="PF05378"/>
    </source>
</evidence>
<gene>
    <name evidence="6" type="ORF">PG999_012557</name>
</gene>
<dbReference type="InterPro" id="IPR045079">
    <property type="entry name" value="Oxoprolinase-like"/>
</dbReference>
<dbReference type="PANTHER" id="PTHR11365:SF26">
    <property type="entry name" value="5-OXOPROLINASE"/>
    <property type="match status" value="1"/>
</dbReference>
<dbReference type="InterPro" id="IPR008040">
    <property type="entry name" value="Hydant_A_N"/>
</dbReference>
<dbReference type="Pfam" id="PF19278">
    <property type="entry name" value="Hydant_A_C"/>
    <property type="match status" value="1"/>
</dbReference>
<keyword evidence="7" id="KW-1185">Reference proteome</keyword>
<feature type="domain" description="Acetophenone carboxylase-like C-terminal" evidence="5">
    <location>
        <begin position="560"/>
        <end position="738"/>
    </location>
</feature>
<evidence type="ECO:0000313" key="6">
    <source>
        <dbReference type="EMBL" id="KAK8096613.1"/>
    </source>
</evidence>
<evidence type="ECO:0000259" key="5">
    <source>
        <dbReference type="Pfam" id="PF19278"/>
    </source>
</evidence>
<dbReference type="GO" id="GO:0006749">
    <property type="term" value="P:glutathione metabolic process"/>
    <property type="evidence" value="ECO:0007669"/>
    <property type="project" value="TreeGrafter"/>
</dbReference>
<comment type="caution">
    <text evidence="6">The sequence shown here is derived from an EMBL/GenBank/DDBJ whole genome shotgun (WGS) entry which is preliminary data.</text>
</comment>
<evidence type="ECO:0000313" key="7">
    <source>
        <dbReference type="Proteomes" id="UP001392437"/>
    </source>
</evidence>
<dbReference type="InterPro" id="IPR002821">
    <property type="entry name" value="Hydantoinase_A"/>
</dbReference>
<dbReference type="Pfam" id="PF01968">
    <property type="entry name" value="Hydantoinase_A"/>
    <property type="match status" value="1"/>
</dbReference>
<feature type="domain" description="Hydantoinase/oxoprolinase N-terminal" evidence="4">
    <location>
        <begin position="17"/>
        <end position="231"/>
    </location>
</feature>
<dbReference type="Pfam" id="PF02538">
    <property type="entry name" value="Hydantoinase_B"/>
    <property type="match status" value="1"/>
</dbReference>
<feature type="domain" description="Hydantoinase A/oxoprolinase" evidence="2">
    <location>
        <begin position="252"/>
        <end position="544"/>
    </location>
</feature>